<name>A0ABM8WTX8_9BURK</name>
<dbReference type="InterPro" id="IPR050266">
    <property type="entry name" value="AB_hydrolase_sf"/>
</dbReference>
<feature type="domain" description="AB hydrolase-1" evidence="2">
    <location>
        <begin position="16"/>
        <end position="132"/>
    </location>
</feature>
<dbReference type="EMBL" id="CAJZAI010000003">
    <property type="protein sequence ID" value="CAG9170921.1"/>
    <property type="molecule type" value="Genomic_DNA"/>
</dbReference>
<evidence type="ECO:0000259" key="2">
    <source>
        <dbReference type="Pfam" id="PF00561"/>
    </source>
</evidence>
<dbReference type="Proteomes" id="UP000727654">
    <property type="component" value="Unassembled WGS sequence"/>
</dbReference>
<evidence type="ECO:0000313" key="3">
    <source>
        <dbReference type="EMBL" id="CAG9170921.1"/>
    </source>
</evidence>
<organism evidence="3 4">
    <name type="scientific">Cupriavidus laharis</name>
    <dbReference type="NCBI Taxonomy" id="151654"/>
    <lineage>
        <taxon>Bacteria</taxon>
        <taxon>Pseudomonadati</taxon>
        <taxon>Pseudomonadota</taxon>
        <taxon>Betaproteobacteria</taxon>
        <taxon>Burkholderiales</taxon>
        <taxon>Burkholderiaceae</taxon>
        <taxon>Cupriavidus</taxon>
    </lineage>
</organism>
<dbReference type="InterPro" id="IPR000073">
    <property type="entry name" value="AB_hydrolase_1"/>
</dbReference>
<reference evidence="3 4" key="1">
    <citation type="submission" date="2021-08" db="EMBL/GenBank/DDBJ databases">
        <authorList>
            <person name="Peeters C."/>
        </authorList>
    </citation>
    <scope>NUCLEOTIDE SEQUENCE [LARGE SCALE GENOMIC DNA]</scope>
    <source>
        <strain evidence="3 4">LMG 23992</strain>
    </source>
</reference>
<accession>A0ABM8WTX8</accession>
<dbReference type="InterPro" id="IPR029058">
    <property type="entry name" value="AB_hydrolase_fold"/>
</dbReference>
<dbReference type="GO" id="GO:0047570">
    <property type="term" value="F:3-oxoadipate enol-lactonase activity"/>
    <property type="evidence" value="ECO:0007669"/>
    <property type="project" value="UniProtKB-EC"/>
</dbReference>
<sequence>MKHNGYKQYGNGPRKVMLLSGWFGSSADWAPLAPALDTDAYTYVGFDYRGYGESRDRAGEFTFAEAAQDVIALADHLGWARFSLVGHSMGGMAMQRVLLAAPDRIERMAGISPVPACGSRMDATRLAGFEAAVHDVAKRQAIIGYSTGNRLAPQWCAHLARASMASSLREAFAAFLPQWATHDFSAQVAGNPVPVKLFIGEFDPTLTLALMEQTWCQWYPNARVEVLANAGHYAMHEVPAALATALNVWLAEQPTR</sequence>
<keyword evidence="1 3" id="KW-0378">Hydrolase</keyword>
<dbReference type="PANTHER" id="PTHR43798:SF31">
    <property type="entry name" value="AB HYDROLASE SUPERFAMILY PROTEIN YCLE"/>
    <property type="match status" value="1"/>
</dbReference>
<dbReference type="RefSeq" id="WP_224079514.1">
    <property type="nucleotide sequence ID" value="NZ_CAJZAI010000003.1"/>
</dbReference>
<dbReference type="EC" id="3.1.1.24" evidence="3"/>
<evidence type="ECO:0000256" key="1">
    <source>
        <dbReference type="ARBA" id="ARBA00022801"/>
    </source>
</evidence>
<keyword evidence="4" id="KW-1185">Reference proteome</keyword>
<protein>
    <submittedName>
        <fullName evidence="3">3-oxoadipate enol-lactonase 2</fullName>
        <ecNumber evidence="3">3.1.1.24</ecNumber>
    </submittedName>
</protein>
<dbReference type="Gene3D" id="3.40.50.1820">
    <property type="entry name" value="alpha/beta hydrolase"/>
    <property type="match status" value="1"/>
</dbReference>
<dbReference type="Pfam" id="PF00561">
    <property type="entry name" value="Abhydrolase_1"/>
    <property type="match status" value="1"/>
</dbReference>
<proteinExistence type="predicted"/>
<comment type="caution">
    <text evidence="3">The sequence shown here is derived from an EMBL/GenBank/DDBJ whole genome shotgun (WGS) entry which is preliminary data.</text>
</comment>
<evidence type="ECO:0000313" key="4">
    <source>
        <dbReference type="Proteomes" id="UP000727654"/>
    </source>
</evidence>
<dbReference type="PANTHER" id="PTHR43798">
    <property type="entry name" value="MONOACYLGLYCEROL LIPASE"/>
    <property type="match status" value="1"/>
</dbReference>
<gene>
    <name evidence="3" type="primary">catD_1</name>
    <name evidence="3" type="ORF">LMG23992_01878</name>
</gene>
<dbReference type="SUPFAM" id="SSF53474">
    <property type="entry name" value="alpha/beta-Hydrolases"/>
    <property type="match status" value="1"/>
</dbReference>